<dbReference type="InterPro" id="IPR036866">
    <property type="entry name" value="RibonucZ/Hydroxyglut_hydro"/>
</dbReference>
<name>A0A2V4P222_9ACTN</name>
<dbReference type="Proteomes" id="UP000248039">
    <property type="component" value="Unassembled WGS sequence"/>
</dbReference>
<dbReference type="SMART" id="SM00849">
    <property type="entry name" value="Lactamase_B"/>
    <property type="match status" value="1"/>
</dbReference>
<feature type="compositionally biased region" description="Pro residues" evidence="1">
    <location>
        <begin position="64"/>
        <end position="73"/>
    </location>
</feature>
<dbReference type="Gene3D" id="3.60.15.10">
    <property type="entry name" value="Ribonuclease Z/Hydroxyacylglutathione hydrolase-like"/>
    <property type="match status" value="1"/>
</dbReference>
<feature type="domain" description="Metallo-beta-lactamase" evidence="2">
    <location>
        <begin position="123"/>
        <end position="308"/>
    </location>
</feature>
<protein>
    <recommendedName>
        <fullName evidence="2">Metallo-beta-lactamase domain-containing protein</fullName>
    </recommendedName>
</protein>
<feature type="compositionally biased region" description="Low complexity" evidence="1">
    <location>
        <begin position="40"/>
        <end position="50"/>
    </location>
</feature>
<dbReference type="EMBL" id="PYBW01000013">
    <property type="protein sequence ID" value="PYC87574.1"/>
    <property type="molecule type" value="Genomic_DNA"/>
</dbReference>
<proteinExistence type="predicted"/>
<gene>
    <name evidence="3" type="ORF">C7C46_04025</name>
</gene>
<evidence type="ECO:0000259" key="2">
    <source>
        <dbReference type="SMART" id="SM00849"/>
    </source>
</evidence>
<evidence type="ECO:0000313" key="4">
    <source>
        <dbReference type="Proteomes" id="UP000248039"/>
    </source>
</evidence>
<evidence type="ECO:0000313" key="3">
    <source>
        <dbReference type="EMBL" id="PYC87574.1"/>
    </source>
</evidence>
<dbReference type="PANTHER" id="PTHR42951">
    <property type="entry name" value="METALLO-BETA-LACTAMASE DOMAIN-CONTAINING"/>
    <property type="match status" value="1"/>
</dbReference>
<feature type="region of interest" description="Disordered" evidence="1">
    <location>
        <begin position="1"/>
        <end position="103"/>
    </location>
</feature>
<reference evidence="3 4" key="1">
    <citation type="submission" date="2018-03" db="EMBL/GenBank/DDBJ databases">
        <title>Bioinformatic expansion and discovery of thiopeptide antibiotics.</title>
        <authorList>
            <person name="Schwalen C.J."/>
            <person name="Hudson G.A."/>
            <person name="Mitchell D.A."/>
        </authorList>
    </citation>
    <scope>NUCLEOTIDE SEQUENCE [LARGE SCALE GENOMIC DNA]</scope>
    <source>
        <strain evidence="3 4">ATCC 21389</strain>
    </source>
</reference>
<dbReference type="InterPro" id="IPR001279">
    <property type="entry name" value="Metallo-B-lactamas"/>
</dbReference>
<comment type="caution">
    <text evidence="3">The sequence shown here is derived from an EMBL/GenBank/DDBJ whole genome shotgun (WGS) entry which is preliminary data.</text>
</comment>
<dbReference type="Pfam" id="PF00753">
    <property type="entry name" value="Lactamase_B"/>
    <property type="match status" value="1"/>
</dbReference>
<organism evidence="3 4">
    <name type="scientific">Streptomyces tateyamensis</name>
    <dbReference type="NCBI Taxonomy" id="565073"/>
    <lineage>
        <taxon>Bacteria</taxon>
        <taxon>Bacillati</taxon>
        <taxon>Actinomycetota</taxon>
        <taxon>Actinomycetes</taxon>
        <taxon>Kitasatosporales</taxon>
        <taxon>Streptomycetaceae</taxon>
        <taxon>Streptomyces</taxon>
    </lineage>
</organism>
<accession>A0A2V4P222</accession>
<dbReference type="PANTHER" id="PTHR42951:SF14">
    <property type="entry name" value="METALLO-BETA-LACTAMASE SUPERFAMILY PROTEIN"/>
    <property type="match status" value="1"/>
</dbReference>
<keyword evidence="4" id="KW-1185">Reference proteome</keyword>
<dbReference type="AlphaFoldDB" id="A0A2V4P222"/>
<evidence type="ECO:0000256" key="1">
    <source>
        <dbReference type="SAM" id="MobiDB-lite"/>
    </source>
</evidence>
<dbReference type="InterPro" id="IPR050855">
    <property type="entry name" value="NDM-1-like"/>
</dbReference>
<sequence>MSHRRGLIHRRGLTRRRDLIRRRPRVSRPAPHPGGRARRAPGGARSHAGGDSTAPPTWGEPVTAVPPPEPPAVPRGAAESGSALPARGGTAAPAGVPNGATAAPLPGPPLEVAVFTGSESARFATSSLILGQHAAVLVDAQPTRSAGRELAEWIAGKGRQLLAVLITHPHPAHYFGAEEVLRLFPQAQVLAAAPVVAAIAATAAEKAARWRLEYGDDVPDHPVLPGVLRPQPLLIDRQLIRVLNLGQADCPDSTVVHVPGSRTVVAGDFAYNGTHVWTAETTPADRQAWLGNLGRIADLGVDRVIAGHRAPDHDDDAARVLTFTGEYLRDFDRLLAEHPHDPDVLITAMGQLYGELTLPTFLTAGAIANTAPGGDA</sequence>
<dbReference type="SUPFAM" id="SSF56281">
    <property type="entry name" value="Metallo-hydrolase/oxidoreductase"/>
    <property type="match status" value="1"/>
</dbReference>
<feature type="compositionally biased region" description="Basic residues" evidence="1">
    <location>
        <begin position="1"/>
        <end position="26"/>
    </location>
</feature>